<reference evidence="2" key="1">
    <citation type="submission" date="2017-01" db="EMBL/GenBank/DDBJ databases">
        <authorList>
            <person name="Varghese N."/>
            <person name="Submissions S."/>
        </authorList>
    </citation>
    <scope>NUCLEOTIDE SEQUENCE [LARGE SCALE GENOMIC DNA]</scope>
    <source>
        <strain evidence="2">DSM 17126</strain>
    </source>
</reference>
<evidence type="ECO:0000313" key="2">
    <source>
        <dbReference type="Proteomes" id="UP000186373"/>
    </source>
</evidence>
<sequence>MKKLLTAVGLAAFSLGYSQGGTLILNNYSQYDFVGFIIANNLAGGCYPYISSANPDMVRVPADSHMGNGNELRYDNYRDQYTSSLYPMTSWNVTTSSALGVSRAWNHPAIMPGGVLSNNTRWATTKFVMYYPGTTTLAPDNFHGAITIAANSCYTASDHLISSTGNNSAEIFTLMSGGINYTYIQLY</sequence>
<gene>
    <name evidence="1" type="ORF">SAMN05421639_104170</name>
</gene>
<evidence type="ECO:0000313" key="1">
    <source>
        <dbReference type="EMBL" id="SIS37840.1"/>
    </source>
</evidence>
<dbReference type="Proteomes" id="UP000186373">
    <property type="component" value="Unassembled WGS sequence"/>
</dbReference>
<dbReference type="AlphaFoldDB" id="A0A1N7IL89"/>
<protein>
    <submittedName>
        <fullName evidence="1">Uncharacterized protein</fullName>
    </submittedName>
</protein>
<dbReference type="EMBL" id="FTNY01000004">
    <property type="protein sequence ID" value="SIS37840.1"/>
    <property type="molecule type" value="Genomic_DNA"/>
</dbReference>
<dbReference type="OrthoDB" id="1251584at2"/>
<keyword evidence="2" id="KW-1185">Reference proteome</keyword>
<organism evidence="1 2">
    <name type="scientific">Chryseobacterium shigense</name>
    <dbReference type="NCBI Taxonomy" id="297244"/>
    <lineage>
        <taxon>Bacteria</taxon>
        <taxon>Pseudomonadati</taxon>
        <taxon>Bacteroidota</taxon>
        <taxon>Flavobacteriia</taxon>
        <taxon>Flavobacteriales</taxon>
        <taxon>Weeksellaceae</taxon>
        <taxon>Chryseobacterium group</taxon>
        <taxon>Chryseobacterium</taxon>
    </lineage>
</organism>
<dbReference type="RefSeq" id="WP_076508188.1">
    <property type="nucleotide sequence ID" value="NZ_FTNY01000004.1"/>
</dbReference>
<proteinExistence type="predicted"/>
<name>A0A1N7IL89_9FLAO</name>
<accession>A0A1N7IL89</accession>